<proteinExistence type="predicted"/>
<dbReference type="VEuPathDB" id="FungiDB:BD410DRAFT_841498"/>
<reference evidence="1 2" key="1">
    <citation type="submission" date="2018-06" db="EMBL/GenBank/DDBJ databases">
        <title>A transcriptomic atlas of mushroom development highlights an independent origin of complex multicellularity.</title>
        <authorList>
            <consortium name="DOE Joint Genome Institute"/>
            <person name="Krizsan K."/>
            <person name="Almasi E."/>
            <person name="Merenyi Z."/>
            <person name="Sahu N."/>
            <person name="Viragh M."/>
            <person name="Koszo T."/>
            <person name="Mondo S."/>
            <person name="Kiss B."/>
            <person name="Balint B."/>
            <person name="Kues U."/>
            <person name="Barry K."/>
            <person name="Hegedus J.C."/>
            <person name="Henrissat B."/>
            <person name="Johnson J."/>
            <person name="Lipzen A."/>
            <person name="Ohm R."/>
            <person name="Nagy I."/>
            <person name="Pangilinan J."/>
            <person name="Yan J."/>
            <person name="Xiong Y."/>
            <person name="Grigoriev I.V."/>
            <person name="Hibbett D.S."/>
            <person name="Nagy L.G."/>
        </authorList>
    </citation>
    <scope>NUCLEOTIDE SEQUENCE [LARGE SCALE GENOMIC DNA]</scope>
    <source>
        <strain evidence="1 2">SZMC22713</strain>
    </source>
</reference>
<protein>
    <recommendedName>
        <fullName evidence="3">F-box domain-containing protein</fullName>
    </recommendedName>
</protein>
<sequence>MAKTYSMPSSPEDESNRQPIQLPVELWRHIIAISTNLPVPLDVPVNYFAHFSIDQYAYEHEIALSTSTKLSLLLVSKDFYALSIEHLYQHIVFPNYEYFINLSENLRVSEKLAENMRIWTTGVDICVLFFTTDEVRCLDAVVDILSSCTNLVHLSLDLRFTSKENRTPSTMILDASWHSCRTLRTIQWGLDSPFLCTNWCLRFPHSQRYGRDTSPITDFRLS</sequence>
<dbReference type="AlphaFoldDB" id="A0A4Y7PXL5"/>
<gene>
    <name evidence="1" type="ORF">BD410DRAFT_841498</name>
</gene>
<evidence type="ECO:0000313" key="1">
    <source>
        <dbReference type="EMBL" id="TDL20143.1"/>
    </source>
</evidence>
<accession>A0A4Y7PXL5</accession>
<organism evidence="1 2">
    <name type="scientific">Rickenella mellea</name>
    <dbReference type="NCBI Taxonomy" id="50990"/>
    <lineage>
        <taxon>Eukaryota</taxon>
        <taxon>Fungi</taxon>
        <taxon>Dikarya</taxon>
        <taxon>Basidiomycota</taxon>
        <taxon>Agaricomycotina</taxon>
        <taxon>Agaricomycetes</taxon>
        <taxon>Hymenochaetales</taxon>
        <taxon>Rickenellaceae</taxon>
        <taxon>Rickenella</taxon>
    </lineage>
</organism>
<name>A0A4Y7PXL5_9AGAM</name>
<evidence type="ECO:0000313" key="2">
    <source>
        <dbReference type="Proteomes" id="UP000294933"/>
    </source>
</evidence>
<dbReference type="Proteomes" id="UP000294933">
    <property type="component" value="Unassembled WGS sequence"/>
</dbReference>
<evidence type="ECO:0008006" key="3">
    <source>
        <dbReference type="Google" id="ProtNLM"/>
    </source>
</evidence>
<dbReference type="EMBL" id="ML170190">
    <property type="protein sequence ID" value="TDL20143.1"/>
    <property type="molecule type" value="Genomic_DNA"/>
</dbReference>
<keyword evidence="2" id="KW-1185">Reference proteome</keyword>